<feature type="compositionally biased region" description="Polar residues" evidence="1">
    <location>
        <begin position="1861"/>
        <end position="1872"/>
    </location>
</feature>
<feature type="compositionally biased region" description="Basic and acidic residues" evidence="1">
    <location>
        <begin position="128"/>
        <end position="154"/>
    </location>
</feature>
<sequence length="2467" mass="265905">MARRKNPSPCSGTDQRYVDAPLPVLEPTRLERFCRIVTPQYVRPISGSPVGPSDDIASLDHNHNVPFSVIEHPVDFLRNGAGIAPTSFHHCLQKKPFNCGLVLGETAEKAPLPASDTSRFSCPTSPRSSHDLIRPSPPRHGEDGELAKERKHDNTSASPVQTPACETATGFPIPSSVSKNFPTYEDRALAALDGVHLPVHASHHQLPFMSSMPATPSSVLFETARSSSKPSPPVSSTRVCLSPLCTNGEGTHEPYSHEEIKTQAGCVASGAHSLISSSPPPAPNAAKSKVPDTSARASNLPPHSSSIEAAKEEHRKPMHQEKDRIDLPSESESGLEYGRFVSSTENKQDSTTRIDNAKERTNAVGLEALQGVSSGIHSVTSTACVQVRCRDSHYALNIRPSESFPGVDVAAGCVNSHGTSKKEVEKEPFASPSQPTSICVKGDISSPSSLPLPAEGSSAKCCEMSPSPQGHQDIAVRIEENLSAISAAVSEQTENWEARTNLSWRGVDSFRSRSCGQPPDIGDLVEANKLVGSEAASSSTATLEWNKGRSLTSDEPPSTPTCVSATARISPVSILTNVQKKESENTLLPGQLPGTAAATTASSSCVPQVSISCDLDTTVEASQARNRQAFGFENSGIRDQLEGDRHKRDICLSTLQRQERNVALADGSSRTSSSLSSQFGSQGDDTELSTPTVLAHCKGYGPFISQEDHSCRKLPATGPSPTRTDIADQLAFHHVECSPESCSAENACLLGEKVPPAQRIYSRKNEHLPHVEEVVNQLVVSSPSRTSFSGLSFHRNVFASISQQVEQHQVLLAAKQHDSVGGRTAHQARTTANLKTIHLHAVPAFQPEMSNQSGEGEQRDTLPDHQQQRTPHRSPADVDGKPRSPGSTHPGASGLLEQSQAGCEMPSTSDDSGGIKEARIPTFVTAMLPTGIPTRVQREPTVGCPPEDVKSSVAVQLERKEAYSLSRTSAVSHLPRQRVPNPDTAFCNFKEKTCISYTLDPLVALSPASDSHPTPLSNKSANSPASTNACVSLIQSSSSSIPEPMPSSLSSPLQPLELPLASRPKNSAACWPSRDSESASCDFPGSGEVSRLCSSGKMPEIASPNRAASGTAQRQICEDQRDVGLHVASTPVDHDAKTRCRPGTSLTDWLSRLPVSEADAKRIAVSVGDFIERKASRQRAGSLPSDTPPDQCGTLEAVPDSGEDGQANCSLTEEDLDLHLVAGDVSRQRWINHFPVSKSEGKESQKQKDSMVELVTDAVSIFCTMNGVCYWQGMHDLCSAFLFLSPRPSLSQLVQLLQAFLLLFAPWLLLPPKESIEQSANAARLFRQLLQFFSPSVTNEVERLIPSVAWSQTILIHTLGFSRFKDVHTLLGLWRCILELRAPEDKAPPGYFYFLLAYFELHKEELRISPELIINSDVSFDHSSFSDKPCPACCGADASSHNCTSTQLDETLQPLTWQRPFPLRYMLHRMLTLYSLTPPAALLDLQSFLTTCSSLARSPLQRHPVRPVSPLPLASPLLGRDRSEKDDCKTAQIPTPPADGQHSLTVGSQARCLKEESVARTTSLLSGLQSSLCLSLDPCDLLAELGDPRVFQRPAFLNSVLSEWLASPVSDELQPLSDDQHFHEILSRIQGKMPIIGPRQASTCASSLGTVLPQEFPSVKALCPPRIASATNDTLPSKNRDITAVVPSFREAPPSFQMPPDGPTATSAGGTLMNAESEHHTGDVWTSELLEVHFVDLRPNSARQRGPTLQKLLGLQPSRLPGGAKYHVVSVATSSGLQEASRSSECRIGLEEPQDSRDSSVVRRGRVTRSTKGASRSATRSSSIRSRRLNGYSLIQSTNAVRRNSGRTPSGAGTACRARRQSVNACEKTGQSPGRGEEKTQSMLSPSRSVMVTGQGAWLMRRRRQRGVSRTRTAQRLSAGKEVARTEKPAAQACDRDEPAENHLSLDELIDGIHSMKKTASNVMRVWLLIPNEGSMNESLLEKGLLHPEASRSEMSAFQEAYFRLTSAGTEGVLVLNGGFVALEKAMVRAAASYRYTAMDVTHVNSSPSSASVSEWAVLPRASVLSPHPVDAVGIQPGAGLHPVDRPAEKMVMSPKADAQGQLLLPLRRIQKLQRRRRKIRSCALESRASVDTDALLSTTRAFALRDVGQAIATWLFPTKELSETANIHERQGKDHLQVWCPESRRPLQLADINKVITSSQKQQAHQRMPLSISSSGSSSRCDSSSDGTTFLKQAKTVANTTCFVPVCPISSGPHQQLWDFRVPEAHSPSHPPALGSGHPVALSLRQPHLQAPAKGSVATSFDVAAGALLPPSACSEPGRPPHRLVSPMPRCDRGLVQMQGVAPSGSFTRAHLSGSFLVGCAEAAAVQANIVSTSKAPYHTNRDSATNGTTLSKDISTVVNKSYHARMQVAPSLKDGATYNGWTDTSMSPKYSASAPKQKKASIPATLHQEPNSLATTTPTVHLPFV</sequence>
<feature type="region of interest" description="Disordered" evidence="1">
    <location>
        <begin position="1903"/>
        <end position="1939"/>
    </location>
</feature>
<feature type="compositionally biased region" description="Low complexity" evidence="1">
    <location>
        <begin position="668"/>
        <end position="681"/>
    </location>
</feature>
<evidence type="ECO:0000256" key="1">
    <source>
        <dbReference type="SAM" id="MobiDB-lite"/>
    </source>
</evidence>
<feature type="region of interest" description="Disordered" evidence="1">
    <location>
        <begin position="1035"/>
        <end position="1058"/>
    </location>
</feature>
<feature type="region of interest" description="Disordered" evidence="1">
    <location>
        <begin position="1691"/>
        <end position="1710"/>
    </location>
</feature>
<feature type="compositionally biased region" description="Low complexity" evidence="1">
    <location>
        <begin position="2212"/>
        <end position="2226"/>
    </location>
</feature>
<organism evidence="2">
    <name type="scientific">Neospora caninum (strain Liverpool)</name>
    <dbReference type="NCBI Taxonomy" id="572307"/>
    <lineage>
        <taxon>Eukaryota</taxon>
        <taxon>Sar</taxon>
        <taxon>Alveolata</taxon>
        <taxon>Apicomplexa</taxon>
        <taxon>Conoidasida</taxon>
        <taxon>Coccidia</taxon>
        <taxon>Eucoccidiorida</taxon>
        <taxon>Eimeriorina</taxon>
        <taxon>Sarcocystidae</taxon>
        <taxon>Neospora</taxon>
    </lineage>
</organism>
<feature type="region of interest" description="Disordered" evidence="1">
    <location>
        <begin position="2199"/>
        <end position="2227"/>
    </location>
</feature>
<name>A0A0F7UBM7_NEOCL</name>
<evidence type="ECO:0000313" key="2">
    <source>
        <dbReference type="EMBL" id="CEL65812.1"/>
    </source>
</evidence>
<feature type="compositionally biased region" description="Polar residues" evidence="1">
    <location>
        <begin position="115"/>
        <end position="127"/>
    </location>
</feature>
<feature type="region of interest" description="Disordered" evidence="1">
    <location>
        <begin position="536"/>
        <end position="563"/>
    </location>
</feature>
<feature type="compositionally biased region" description="Polar residues" evidence="1">
    <location>
        <begin position="896"/>
        <end position="911"/>
    </location>
</feature>
<feature type="region of interest" description="Disordered" evidence="1">
    <location>
        <begin position="844"/>
        <end position="915"/>
    </location>
</feature>
<dbReference type="Gene3D" id="1.10.8.1310">
    <property type="match status" value="1"/>
</dbReference>
<feature type="compositionally biased region" description="Basic and acidic residues" evidence="1">
    <location>
        <begin position="1519"/>
        <end position="1529"/>
    </location>
</feature>
<accession>A0A0F7UBM7</accession>
<proteinExistence type="predicted"/>
<feature type="compositionally biased region" description="Basic and acidic residues" evidence="1">
    <location>
        <begin position="1782"/>
        <end position="1801"/>
    </location>
</feature>
<feature type="compositionally biased region" description="Polar residues" evidence="1">
    <location>
        <begin position="1833"/>
        <end position="1848"/>
    </location>
</feature>
<feature type="region of interest" description="Disordered" evidence="1">
    <location>
        <begin position="2429"/>
        <end position="2448"/>
    </location>
</feature>
<feature type="compositionally biased region" description="Basic and acidic residues" evidence="1">
    <location>
        <begin position="856"/>
        <end position="867"/>
    </location>
</feature>
<gene>
    <name evidence="2" type="ORF">BN1204_016470</name>
</gene>
<feature type="region of interest" description="Disordered" evidence="1">
    <location>
        <begin position="662"/>
        <end position="687"/>
    </location>
</feature>
<protein>
    <submittedName>
        <fullName evidence="2">TBC domain-containing protein</fullName>
    </submittedName>
</protein>
<feature type="region of interest" description="Disordered" evidence="1">
    <location>
        <begin position="1511"/>
        <end position="1544"/>
    </location>
</feature>
<feature type="region of interest" description="Disordered" evidence="1">
    <location>
        <begin position="1774"/>
        <end position="1887"/>
    </location>
</feature>
<feature type="region of interest" description="Disordered" evidence="1">
    <location>
        <begin position="271"/>
        <end position="352"/>
    </location>
</feature>
<feature type="compositionally biased region" description="Basic and acidic residues" evidence="1">
    <location>
        <begin position="1922"/>
        <end position="1939"/>
    </location>
</feature>
<dbReference type="EMBL" id="LN714480">
    <property type="protein sequence ID" value="CEL65812.1"/>
    <property type="molecule type" value="Genomic_DNA"/>
</dbReference>
<feature type="compositionally biased region" description="Basic and acidic residues" evidence="1">
    <location>
        <begin position="309"/>
        <end position="327"/>
    </location>
</feature>
<feature type="compositionally biased region" description="Polar residues" evidence="1">
    <location>
        <begin position="295"/>
        <end position="307"/>
    </location>
</feature>
<feature type="region of interest" description="Disordered" evidence="1">
    <location>
        <begin position="112"/>
        <end position="172"/>
    </location>
</feature>
<reference evidence="2" key="1">
    <citation type="journal article" date="2015" name="PLoS ONE">
        <title>Comprehensive Evaluation of Toxoplasma gondii VEG and Neospora caninum LIV Genomes with Tachyzoite Stage Transcriptome and Proteome Defines Novel Transcript Features.</title>
        <authorList>
            <person name="Ramaprasad A."/>
            <person name="Mourier T."/>
            <person name="Naeem R."/>
            <person name="Malas T.B."/>
            <person name="Moussa E."/>
            <person name="Panigrahi A."/>
            <person name="Vermont S.J."/>
            <person name="Otto T.D."/>
            <person name="Wastling J."/>
            <person name="Pain A."/>
        </authorList>
    </citation>
    <scope>NUCLEOTIDE SEQUENCE</scope>
    <source>
        <strain evidence="2">Liverpool</strain>
    </source>
</reference>
<feature type="compositionally biased region" description="Low complexity" evidence="1">
    <location>
        <begin position="1810"/>
        <end position="1824"/>
    </location>
</feature>
<feature type="compositionally biased region" description="Polar residues" evidence="1">
    <location>
        <begin position="549"/>
        <end position="563"/>
    </location>
</feature>